<gene>
    <name evidence="3" type="ORF">HL667_17595</name>
</gene>
<dbReference type="Gene3D" id="2.60.120.10">
    <property type="entry name" value="Jelly Rolls"/>
    <property type="match status" value="1"/>
</dbReference>
<evidence type="ECO:0000313" key="3">
    <source>
        <dbReference type="EMBL" id="NPU66821.1"/>
    </source>
</evidence>
<dbReference type="InterPro" id="IPR011051">
    <property type="entry name" value="RmlC_Cupin_sf"/>
</dbReference>
<accession>A0ABX2CF32</accession>
<feature type="signal peptide" evidence="1">
    <location>
        <begin position="1"/>
        <end position="31"/>
    </location>
</feature>
<evidence type="ECO:0000313" key="4">
    <source>
        <dbReference type="Proteomes" id="UP000886476"/>
    </source>
</evidence>
<dbReference type="Pfam" id="PF07883">
    <property type="entry name" value="Cupin_2"/>
    <property type="match status" value="1"/>
</dbReference>
<keyword evidence="1" id="KW-0732">Signal</keyword>
<dbReference type="InterPro" id="IPR013096">
    <property type="entry name" value="Cupin_2"/>
</dbReference>
<organism evidence="3 4">
    <name type="scientific">Bradyrhizobium aeschynomenes</name>
    <dbReference type="NCBI Taxonomy" id="2734909"/>
    <lineage>
        <taxon>Bacteria</taxon>
        <taxon>Pseudomonadati</taxon>
        <taxon>Pseudomonadota</taxon>
        <taxon>Alphaproteobacteria</taxon>
        <taxon>Hyphomicrobiales</taxon>
        <taxon>Nitrobacteraceae</taxon>
        <taxon>Bradyrhizobium</taxon>
    </lineage>
</organism>
<evidence type="ECO:0000259" key="2">
    <source>
        <dbReference type="Pfam" id="PF07883"/>
    </source>
</evidence>
<dbReference type="Proteomes" id="UP000886476">
    <property type="component" value="Unassembled WGS sequence"/>
</dbReference>
<keyword evidence="4" id="KW-1185">Reference proteome</keyword>
<proteinExistence type="predicted"/>
<reference evidence="3" key="1">
    <citation type="submission" date="2020-05" db="EMBL/GenBank/DDBJ databases">
        <title>Nod-independent and nitrogen-fixing Bradyrhizobium aeschynomene sp. nov. isolated from nodules of Aeschynomene indica.</title>
        <authorList>
            <person name="Zhang Z."/>
        </authorList>
    </citation>
    <scope>NUCLEOTIDE SEQUENCE</scope>
    <source>
        <strain evidence="3">83012</strain>
    </source>
</reference>
<protein>
    <submittedName>
        <fullName evidence="3">Cupin domain-containing protein</fullName>
    </submittedName>
</protein>
<feature type="domain" description="Cupin type-2" evidence="2">
    <location>
        <begin position="81"/>
        <end position="148"/>
    </location>
</feature>
<dbReference type="EMBL" id="JABFDN010000005">
    <property type="protein sequence ID" value="NPU66821.1"/>
    <property type="molecule type" value="Genomic_DNA"/>
</dbReference>
<comment type="caution">
    <text evidence="3">The sequence shown here is derived from an EMBL/GenBank/DDBJ whole genome shotgun (WGS) entry which is preliminary data.</text>
</comment>
<dbReference type="SUPFAM" id="SSF51182">
    <property type="entry name" value="RmlC-like cupins"/>
    <property type="match status" value="1"/>
</dbReference>
<sequence length="161" mass="17439">MQIAAQRIGRSGAAFALTIATTLLAASVAHAGECPADKIKAGAREMVDVKAVGVTDVTLGAIDLAKQPAAIKDRELRFRKLTIAPGGIVPWHSHDDRPALIFVQQGEIIEYASNCAEPILHKAGDIRPEVFGTSHWWKNDGKETVILYVGDVRKDPHDHNM</sequence>
<dbReference type="InterPro" id="IPR014710">
    <property type="entry name" value="RmlC-like_jellyroll"/>
</dbReference>
<name>A0ABX2CF32_9BRAD</name>
<evidence type="ECO:0000256" key="1">
    <source>
        <dbReference type="SAM" id="SignalP"/>
    </source>
</evidence>
<feature type="chain" id="PRO_5046522059" evidence="1">
    <location>
        <begin position="32"/>
        <end position="161"/>
    </location>
</feature>